<dbReference type="SUPFAM" id="SSF55144">
    <property type="entry name" value="LigT-like"/>
    <property type="match status" value="1"/>
</dbReference>
<dbReference type="Pfam" id="PF07823">
    <property type="entry name" value="CPDase"/>
    <property type="match status" value="1"/>
</dbReference>
<gene>
    <name evidence="1" type="ORF">B0A49_05895</name>
</gene>
<dbReference type="Gene3D" id="3.90.1140.10">
    <property type="entry name" value="Cyclic phosphodiesterase"/>
    <property type="match status" value="1"/>
</dbReference>
<evidence type="ECO:0000313" key="1">
    <source>
        <dbReference type="EMBL" id="TKA68919.1"/>
    </source>
</evidence>
<keyword evidence="2" id="KW-1185">Reference proteome</keyword>
<comment type="caution">
    <text evidence="1">The sequence shown here is derived from an EMBL/GenBank/DDBJ whole genome shotgun (WGS) entry which is preliminary data.</text>
</comment>
<evidence type="ECO:0000313" key="2">
    <source>
        <dbReference type="Proteomes" id="UP000308768"/>
    </source>
</evidence>
<organism evidence="1 2">
    <name type="scientific">Cryomyces minteri</name>
    <dbReference type="NCBI Taxonomy" id="331657"/>
    <lineage>
        <taxon>Eukaryota</taxon>
        <taxon>Fungi</taxon>
        <taxon>Dikarya</taxon>
        <taxon>Ascomycota</taxon>
        <taxon>Pezizomycotina</taxon>
        <taxon>Dothideomycetes</taxon>
        <taxon>Dothideomycetes incertae sedis</taxon>
        <taxon>Cryomyces</taxon>
    </lineage>
</organism>
<dbReference type="InterPro" id="IPR009097">
    <property type="entry name" value="Cyclic_Pdiesterase"/>
</dbReference>
<dbReference type="InterPro" id="IPR012386">
    <property type="entry name" value="Cyclic-nucl_3Pdiesterase"/>
</dbReference>
<dbReference type="PANTHER" id="PTHR28141">
    <property type="entry name" value="2',3'-CYCLIC-NUCLEOTIDE 3'-PHOSPHODIESTERASE"/>
    <property type="match status" value="1"/>
</dbReference>
<dbReference type="PANTHER" id="PTHR28141:SF1">
    <property type="entry name" value="2',3'-CYCLIC-NUCLEOTIDE 3'-PHOSPHODIESTERASE"/>
    <property type="match status" value="1"/>
</dbReference>
<accession>A0A4V5NG63</accession>
<protein>
    <recommendedName>
        <fullName evidence="3">2',3'-cyclic-nucleotide 3'-phosphodiesterase</fullName>
    </recommendedName>
</protein>
<dbReference type="EMBL" id="NAJN01000772">
    <property type="protein sequence ID" value="TKA68919.1"/>
    <property type="molecule type" value="Genomic_DNA"/>
</dbReference>
<dbReference type="OrthoDB" id="514292at2759"/>
<sequence length="202" mass="22000">MPGSSLWLVPPPSSPIYKTLQTLIDSIIPSRFPNLQPPHFVPHVTLTSDIPADLADPQALLGSIDLPSAGDVVVHFEALDVGEAFVKKLTLRVENDDGGVGVVELATSCRRKGVEGGDTKKAEEWARKKFMPHCSLLYSGIDLTKVEEKREQLLQDLREAGIAVGSKDDKGSINAWTGGSVWFVPTHKSIEEWSPVAKRPLV</sequence>
<dbReference type="STRING" id="331657.A0A4V5NG63"/>
<reference evidence="1 2" key="1">
    <citation type="submission" date="2017-03" db="EMBL/GenBank/DDBJ databases">
        <title>Genomes of endolithic fungi from Antarctica.</title>
        <authorList>
            <person name="Coleine C."/>
            <person name="Masonjones S."/>
            <person name="Stajich J.E."/>
        </authorList>
    </citation>
    <scope>NUCLEOTIDE SEQUENCE [LARGE SCALE GENOMIC DNA]</scope>
    <source>
        <strain evidence="1 2">CCFEE 5187</strain>
    </source>
</reference>
<dbReference type="AlphaFoldDB" id="A0A4V5NG63"/>
<dbReference type="GO" id="GO:0009187">
    <property type="term" value="P:cyclic nucleotide metabolic process"/>
    <property type="evidence" value="ECO:0007669"/>
    <property type="project" value="TreeGrafter"/>
</dbReference>
<name>A0A4V5NG63_9PEZI</name>
<proteinExistence type="predicted"/>
<evidence type="ECO:0008006" key="3">
    <source>
        <dbReference type="Google" id="ProtNLM"/>
    </source>
</evidence>
<dbReference type="Proteomes" id="UP000308768">
    <property type="component" value="Unassembled WGS sequence"/>
</dbReference>
<dbReference type="GO" id="GO:0004113">
    <property type="term" value="F:2',3'-cyclic-nucleotide 3'-phosphodiesterase activity"/>
    <property type="evidence" value="ECO:0007669"/>
    <property type="project" value="TreeGrafter"/>
</dbReference>